<feature type="domain" description="CobW C-terminal" evidence="8">
    <location>
        <begin position="240"/>
        <end position="313"/>
    </location>
</feature>
<dbReference type="Proteomes" id="UP000606044">
    <property type="component" value="Unassembled WGS sequence"/>
</dbReference>
<dbReference type="InterPro" id="IPR051316">
    <property type="entry name" value="Zinc-reg_GTPase_activator"/>
</dbReference>
<sequence length="327" mass="35162">MTAPAPMPRPEFILLTGPLGSGKTTLLTDFLQSGDMSETGVIVNDAGEVNVDGAVLSADTRDLAMATLSDGCICCSMGNSLQEGIDAVLEARAVRGLGPPRRIILETSGLAEPAPIVRSLRAVRQMAFDLRIISTFDAGQPRVGDDFLPHYACQLAAAQVVVLTKLDVMPEADWNPRAEEARAFNPLAAQILEADPRARALAAFSRAYAEPEPRAAHFSALPVGSARITVANARWQPNATWADISEWIDNLTGFLGARLLRLKGLVQPMGHADPVLINGIGDAFSPPRSVRMADDRKLGLTLILRDVAQDELARWTGHLSQPKLDFQ</sequence>
<dbReference type="PANTHER" id="PTHR13748:SF62">
    <property type="entry name" value="COBW DOMAIN-CONTAINING PROTEIN"/>
    <property type="match status" value="1"/>
</dbReference>
<dbReference type="Pfam" id="PF02492">
    <property type="entry name" value="cobW"/>
    <property type="match status" value="1"/>
</dbReference>
<keyword evidence="1" id="KW-0547">Nucleotide-binding</keyword>
<evidence type="ECO:0000256" key="4">
    <source>
        <dbReference type="ARBA" id="ARBA00034320"/>
    </source>
</evidence>
<dbReference type="GO" id="GO:0000166">
    <property type="term" value="F:nucleotide binding"/>
    <property type="evidence" value="ECO:0007669"/>
    <property type="project" value="UniProtKB-KW"/>
</dbReference>
<dbReference type="AlphaFoldDB" id="A0A917BN30"/>
<evidence type="ECO:0000313" key="9">
    <source>
        <dbReference type="EMBL" id="GGF50294.1"/>
    </source>
</evidence>
<dbReference type="RefSeq" id="WP_188575438.1">
    <property type="nucleotide sequence ID" value="NZ_BMCT01000001.1"/>
</dbReference>
<evidence type="ECO:0000256" key="3">
    <source>
        <dbReference type="ARBA" id="ARBA00023186"/>
    </source>
</evidence>
<dbReference type="Gene3D" id="3.40.50.300">
    <property type="entry name" value="P-loop containing nucleotide triphosphate hydrolases"/>
    <property type="match status" value="1"/>
</dbReference>
<dbReference type="GO" id="GO:0016787">
    <property type="term" value="F:hydrolase activity"/>
    <property type="evidence" value="ECO:0007669"/>
    <property type="project" value="UniProtKB-KW"/>
</dbReference>
<reference evidence="9" key="2">
    <citation type="submission" date="2020-09" db="EMBL/GenBank/DDBJ databases">
        <authorList>
            <person name="Sun Q."/>
            <person name="Sedlacek I."/>
        </authorList>
    </citation>
    <scope>NUCLEOTIDE SEQUENCE</scope>
    <source>
        <strain evidence="9">CCM 7897</strain>
    </source>
</reference>
<evidence type="ECO:0000256" key="1">
    <source>
        <dbReference type="ARBA" id="ARBA00022741"/>
    </source>
</evidence>
<gene>
    <name evidence="9" type="ORF">GCM10007301_07070</name>
</gene>
<keyword evidence="10" id="KW-1185">Reference proteome</keyword>
<comment type="caution">
    <text evidence="9">The sequence shown here is derived from an EMBL/GenBank/DDBJ whole genome shotgun (WGS) entry which is preliminary data.</text>
</comment>
<keyword evidence="3" id="KW-0143">Chaperone</keyword>
<dbReference type="InterPro" id="IPR011629">
    <property type="entry name" value="CobW-like_C"/>
</dbReference>
<dbReference type="InterPro" id="IPR036627">
    <property type="entry name" value="CobW-likC_sf"/>
</dbReference>
<dbReference type="SUPFAM" id="SSF90002">
    <property type="entry name" value="Hypothetical protein YjiA, C-terminal domain"/>
    <property type="match status" value="1"/>
</dbReference>
<comment type="catalytic activity">
    <reaction evidence="6">
        <text>GTP + H2O = GDP + phosphate + H(+)</text>
        <dbReference type="Rhea" id="RHEA:19669"/>
        <dbReference type="ChEBI" id="CHEBI:15377"/>
        <dbReference type="ChEBI" id="CHEBI:15378"/>
        <dbReference type="ChEBI" id="CHEBI:37565"/>
        <dbReference type="ChEBI" id="CHEBI:43474"/>
        <dbReference type="ChEBI" id="CHEBI:58189"/>
    </reaction>
    <physiologicalReaction direction="left-to-right" evidence="6">
        <dbReference type="Rhea" id="RHEA:19670"/>
    </physiologicalReaction>
</comment>
<dbReference type="PANTHER" id="PTHR13748">
    <property type="entry name" value="COBW-RELATED"/>
    <property type="match status" value="1"/>
</dbReference>
<dbReference type="Pfam" id="PF07683">
    <property type="entry name" value="CobW_C"/>
    <property type="match status" value="1"/>
</dbReference>
<evidence type="ECO:0000313" key="10">
    <source>
        <dbReference type="Proteomes" id="UP000606044"/>
    </source>
</evidence>
<dbReference type="SUPFAM" id="SSF52540">
    <property type="entry name" value="P-loop containing nucleoside triphosphate hydrolases"/>
    <property type="match status" value="1"/>
</dbReference>
<dbReference type="InterPro" id="IPR003495">
    <property type="entry name" value="CobW/HypB/UreG_nucleotide-bd"/>
</dbReference>
<evidence type="ECO:0000259" key="7">
    <source>
        <dbReference type="Pfam" id="PF02492"/>
    </source>
</evidence>
<dbReference type="GO" id="GO:0005737">
    <property type="term" value="C:cytoplasm"/>
    <property type="evidence" value="ECO:0007669"/>
    <property type="project" value="TreeGrafter"/>
</dbReference>
<dbReference type="InterPro" id="IPR027417">
    <property type="entry name" value="P-loop_NTPase"/>
</dbReference>
<evidence type="ECO:0000256" key="5">
    <source>
        <dbReference type="ARBA" id="ARBA00045658"/>
    </source>
</evidence>
<keyword evidence="2" id="KW-0378">Hydrolase</keyword>
<organism evidence="9 10">
    <name type="scientific">Azorhizobium oxalatiphilum</name>
    <dbReference type="NCBI Taxonomy" id="980631"/>
    <lineage>
        <taxon>Bacteria</taxon>
        <taxon>Pseudomonadati</taxon>
        <taxon>Pseudomonadota</taxon>
        <taxon>Alphaproteobacteria</taxon>
        <taxon>Hyphomicrobiales</taxon>
        <taxon>Xanthobacteraceae</taxon>
        <taxon>Azorhizobium</taxon>
    </lineage>
</organism>
<evidence type="ECO:0000256" key="2">
    <source>
        <dbReference type="ARBA" id="ARBA00022801"/>
    </source>
</evidence>
<accession>A0A917BN30</accession>
<comment type="function">
    <text evidence="5">Zinc chaperone that directly transfers zinc cofactor to target proteins, thereby activating them. Zinc is transferred from the CXCC motif in the GTPase domain to the zinc binding site in target proteins in a process requiring GTP hydrolysis.</text>
</comment>
<protein>
    <submittedName>
        <fullName evidence="9">GTP-binding protein</fullName>
    </submittedName>
</protein>
<dbReference type="Gene3D" id="3.30.1220.10">
    <property type="entry name" value="CobW-like, C-terminal domain"/>
    <property type="match status" value="1"/>
</dbReference>
<evidence type="ECO:0000259" key="8">
    <source>
        <dbReference type="Pfam" id="PF07683"/>
    </source>
</evidence>
<feature type="domain" description="CobW/HypB/UreG nucleotide-binding" evidence="7">
    <location>
        <begin position="13"/>
        <end position="188"/>
    </location>
</feature>
<dbReference type="EMBL" id="BMCT01000001">
    <property type="protein sequence ID" value="GGF50294.1"/>
    <property type="molecule type" value="Genomic_DNA"/>
</dbReference>
<reference evidence="9" key="1">
    <citation type="journal article" date="2014" name="Int. J. Syst. Evol. Microbiol.">
        <title>Complete genome sequence of Corynebacterium casei LMG S-19264T (=DSM 44701T), isolated from a smear-ripened cheese.</title>
        <authorList>
            <consortium name="US DOE Joint Genome Institute (JGI-PGF)"/>
            <person name="Walter F."/>
            <person name="Albersmeier A."/>
            <person name="Kalinowski J."/>
            <person name="Ruckert C."/>
        </authorList>
    </citation>
    <scope>NUCLEOTIDE SEQUENCE</scope>
    <source>
        <strain evidence="9">CCM 7897</strain>
    </source>
</reference>
<comment type="similarity">
    <text evidence="4">Belongs to the SIMIBI class G3E GTPase family. ZNG1 subfamily.</text>
</comment>
<name>A0A917BN30_9HYPH</name>
<proteinExistence type="inferred from homology"/>
<evidence type="ECO:0000256" key="6">
    <source>
        <dbReference type="ARBA" id="ARBA00049117"/>
    </source>
</evidence>